<protein>
    <recommendedName>
        <fullName evidence="3">Lectin-like protein BA14k</fullName>
    </recommendedName>
</protein>
<keyword evidence="4" id="KW-1003">Cell membrane</keyword>
<comment type="function">
    <text evidence="6">Has immunoglobulin-binding and hemagglutination properties, and can bind to mannose. Essential for virulence. May be involved in LPS biosynthesis or polysaccharide transport.</text>
</comment>
<reference evidence="8 9" key="1">
    <citation type="submission" date="2020-06" db="EMBL/GenBank/DDBJ databases">
        <title>Rhizobium sp.nov. isolated from the tomato plant.</title>
        <authorList>
            <person name="Thin K.K."/>
            <person name="Zhang X."/>
            <person name="He S."/>
        </authorList>
    </citation>
    <scope>NUCLEOTIDE SEQUENCE [LARGE SCALE GENOMIC DNA]</scope>
    <source>
        <strain evidence="8 9">DBTS2</strain>
    </source>
</reference>
<dbReference type="Pfam" id="PF07886">
    <property type="entry name" value="BA14K"/>
    <property type="match status" value="1"/>
</dbReference>
<evidence type="ECO:0000313" key="8">
    <source>
        <dbReference type="EMBL" id="NVP54832.1"/>
    </source>
</evidence>
<feature type="chain" id="PRO_5047190549" description="Lectin-like protein BA14k" evidence="7">
    <location>
        <begin position="33"/>
        <end position="151"/>
    </location>
</feature>
<keyword evidence="5" id="KW-0430">Lectin</keyword>
<evidence type="ECO:0000256" key="1">
    <source>
        <dbReference type="ARBA" id="ARBA00004167"/>
    </source>
</evidence>
<evidence type="ECO:0000256" key="5">
    <source>
        <dbReference type="ARBA" id="ARBA00022734"/>
    </source>
</evidence>
<evidence type="ECO:0000256" key="3">
    <source>
        <dbReference type="ARBA" id="ARBA00020552"/>
    </source>
</evidence>
<evidence type="ECO:0000313" key="9">
    <source>
        <dbReference type="Proteomes" id="UP000659172"/>
    </source>
</evidence>
<comment type="caution">
    <text evidence="8">The sequence shown here is derived from an EMBL/GenBank/DDBJ whole genome shotgun (WGS) entry which is preliminary data.</text>
</comment>
<evidence type="ECO:0000256" key="4">
    <source>
        <dbReference type="ARBA" id="ARBA00022475"/>
    </source>
</evidence>
<dbReference type="InterPro" id="IPR012413">
    <property type="entry name" value="BA14K"/>
</dbReference>
<comment type="subcellular location">
    <subcellularLocation>
        <location evidence="1">Membrane</location>
        <topology evidence="1">Single-pass membrane protein</topology>
    </subcellularLocation>
</comment>
<keyword evidence="7" id="KW-0732">Signal</keyword>
<dbReference type="Proteomes" id="UP000659172">
    <property type="component" value="Unassembled WGS sequence"/>
</dbReference>
<sequence>MEKRPSRSGVMCHWSTSAFLLFGLSLVTTVPAAAIDALRPRNGPVVVGQDPVDMFGARDPVDILRAPPLYRGTRGYTAYREGYYRHPNGYWYPRAVFGTGEMLGDVTVGPRAPVYGMTARNWCANRYRSYRISDNTYQPLGGGPRVICVPQ</sequence>
<evidence type="ECO:0000256" key="2">
    <source>
        <dbReference type="ARBA" id="ARBA00010270"/>
    </source>
</evidence>
<keyword evidence="9" id="KW-1185">Reference proteome</keyword>
<name>A0ABX2QAS4_9HYPH</name>
<feature type="signal peptide" evidence="7">
    <location>
        <begin position="1"/>
        <end position="32"/>
    </location>
</feature>
<evidence type="ECO:0000256" key="6">
    <source>
        <dbReference type="ARBA" id="ARBA00025321"/>
    </source>
</evidence>
<accession>A0ABX2QAS4</accession>
<comment type="similarity">
    <text evidence="2">Belongs to the BA14k family.</text>
</comment>
<proteinExistence type="inferred from homology"/>
<gene>
    <name evidence="8" type="ORF">HV823_06140</name>
</gene>
<evidence type="ECO:0000256" key="7">
    <source>
        <dbReference type="SAM" id="SignalP"/>
    </source>
</evidence>
<organism evidence="8 9">
    <name type="scientific">Mycoplana rhizolycopersici</name>
    <dbReference type="NCBI Taxonomy" id="2746702"/>
    <lineage>
        <taxon>Bacteria</taxon>
        <taxon>Pseudomonadati</taxon>
        <taxon>Pseudomonadota</taxon>
        <taxon>Alphaproteobacteria</taxon>
        <taxon>Hyphomicrobiales</taxon>
        <taxon>Rhizobiaceae</taxon>
        <taxon>Mycoplana</taxon>
    </lineage>
</organism>
<dbReference type="EMBL" id="JABXYK010000003">
    <property type="protein sequence ID" value="NVP54832.1"/>
    <property type="molecule type" value="Genomic_DNA"/>
</dbReference>
<keyword evidence="4" id="KW-0472">Membrane</keyword>